<gene>
    <name evidence="10" type="ORF">Pmani_017153</name>
</gene>
<dbReference type="InterPro" id="IPR011039">
    <property type="entry name" value="TFIIF_interaction"/>
</dbReference>
<dbReference type="InterPro" id="IPR036388">
    <property type="entry name" value="WH-like_DNA-bd_sf"/>
</dbReference>
<protein>
    <recommendedName>
        <fullName evidence="8">Transcription initiation factor IIF subunit alpha</fullName>
    </recommendedName>
</protein>
<feature type="compositionally biased region" description="Basic residues" evidence="9">
    <location>
        <begin position="349"/>
        <end position="359"/>
    </location>
</feature>
<comment type="caution">
    <text evidence="10">The sequence shown here is derived from an EMBL/GenBank/DDBJ whole genome shotgun (WGS) entry which is preliminary data.</text>
</comment>
<reference evidence="10" key="1">
    <citation type="submission" date="2023-11" db="EMBL/GenBank/DDBJ databases">
        <title>Genome assemblies of two species of porcelain crab, Petrolisthes cinctipes and Petrolisthes manimaculis (Anomura: Porcellanidae).</title>
        <authorList>
            <person name="Angst P."/>
        </authorList>
    </citation>
    <scope>NUCLEOTIDE SEQUENCE</scope>
    <source>
        <strain evidence="10">PB745_02</strain>
        <tissue evidence="10">Gill</tissue>
    </source>
</reference>
<evidence type="ECO:0000256" key="4">
    <source>
        <dbReference type="ARBA" id="ARBA00023125"/>
    </source>
</evidence>
<comment type="function">
    <text evidence="7 8">TFIIF is a general transcription initiation factor that binds to RNA polymerase II and helps to recruit it to the initiation complex in collaboration with TFIIB. It promotes transcription elongation.</text>
</comment>
<dbReference type="GO" id="GO:0003677">
    <property type="term" value="F:DNA binding"/>
    <property type="evidence" value="ECO:0007669"/>
    <property type="project" value="UniProtKB-KW"/>
</dbReference>
<evidence type="ECO:0000256" key="2">
    <source>
        <dbReference type="ARBA" id="ARBA00005249"/>
    </source>
</evidence>
<dbReference type="GO" id="GO:0001096">
    <property type="term" value="F:TFIIF-class transcription factor complex binding"/>
    <property type="evidence" value="ECO:0007669"/>
    <property type="project" value="TreeGrafter"/>
</dbReference>
<evidence type="ECO:0000256" key="7">
    <source>
        <dbReference type="ARBA" id="ARBA00025232"/>
    </source>
</evidence>
<dbReference type="GO" id="GO:0032968">
    <property type="term" value="P:positive regulation of transcription elongation by RNA polymerase II"/>
    <property type="evidence" value="ECO:0007669"/>
    <property type="project" value="InterPro"/>
</dbReference>
<dbReference type="SUPFAM" id="SSF46785">
    <property type="entry name" value="Winged helix' DNA-binding domain"/>
    <property type="match status" value="1"/>
</dbReference>
<evidence type="ECO:0000256" key="1">
    <source>
        <dbReference type="ARBA" id="ARBA00004123"/>
    </source>
</evidence>
<comment type="similarity">
    <text evidence="2 8">Belongs to the TFIIF alpha subunit family.</text>
</comment>
<dbReference type="InterPro" id="IPR036390">
    <property type="entry name" value="WH_DNA-bd_sf"/>
</dbReference>
<dbReference type="EMBL" id="JAWZYT010001528">
    <property type="protein sequence ID" value="KAK4311338.1"/>
    <property type="molecule type" value="Genomic_DNA"/>
</dbReference>
<dbReference type="InterPro" id="IPR008851">
    <property type="entry name" value="TFIIF-alpha"/>
</dbReference>
<dbReference type="PANTHER" id="PTHR13011:SF0">
    <property type="entry name" value="GENERAL TRANSCRIPTION FACTOR IIF SUBUNIT 1"/>
    <property type="match status" value="1"/>
</dbReference>
<organism evidence="10 11">
    <name type="scientific">Petrolisthes manimaculis</name>
    <dbReference type="NCBI Taxonomy" id="1843537"/>
    <lineage>
        <taxon>Eukaryota</taxon>
        <taxon>Metazoa</taxon>
        <taxon>Ecdysozoa</taxon>
        <taxon>Arthropoda</taxon>
        <taxon>Crustacea</taxon>
        <taxon>Multicrustacea</taxon>
        <taxon>Malacostraca</taxon>
        <taxon>Eumalacostraca</taxon>
        <taxon>Eucarida</taxon>
        <taxon>Decapoda</taxon>
        <taxon>Pleocyemata</taxon>
        <taxon>Anomura</taxon>
        <taxon>Galatheoidea</taxon>
        <taxon>Porcellanidae</taxon>
        <taxon>Petrolisthes</taxon>
    </lineage>
</organism>
<feature type="compositionally biased region" description="Basic and acidic residues" evidence="9">
    <location>
        <begin position="325"/>
        <end position="348"/>
    </location>
</feature>
<dbReference type="PANTHER" id="PTHR13011">
    <property type="entry name" value="TFIIF-ALPHA"/>
    <property type="match status" value="1"/>
</dbReference>
<dbReference type="GO" id="GO:0006367">
    <property type="term" value="P:transcription initiation at RNA polymerase II promoter"/>
    <property type="evidence" value="ECO:0007669"/>
    <property type="project" value="InterPro"/>
</dbReference>
<evidence type="ECO:0000256" key="9">
    <source>
        <dbReference type="SAM" id="MobiDB-lite"/>
    </source>
</evidence>
<dbReference type="Pfam" id="PF05793">
    <property type="entry name" value="TFIIF_alpha"/>
    <property type="match status" value="1"/>
</dbReference>
<feature type="compositionally biased region" description="Basic and acidic residues" evidence="9">
    <location>
        <begin position="296"/>
        <end position="316"/>
    </location>
</feature>
<keyword evidence="6 8" id="KW-0539">Nucleus</keyword>
<dbReference type="GO" id="GO:0005674">
    <property type="term" value="C:transcription factor TFIIF complex"/>
    <property type="evidence" value="ECO:0007669"/>
    <property type="project" value="TreeGrafter"/>
</dbReference>
<dbReference type="Gene3D" id="1.10.10.10">
    <property type="entry name" value="Winged helix-like DNA-binding domain superfamily/Winged helix DNA-binding domain"/>
    <property type="match status" value="1"/>
</dbReference>
<keyword evidence="11" id="KW-1185">Reference proteome</keyword>
<sequence length="513" mass="58333">MAGSSQGTVTEYVVKVPKATKKKYHMMRFHAALGVDFKGWTHTKMERENNMKEFKSLDEDMPKYGAGSEFGREQREEARRKKYGINVKKYRPEDQPWILSCGGKTGKKFKGIREGGVSENSSWYVFMQGKDGAFEAYPVEEWYNFKLIQRYKSLSAEEAEKEFERRDKIMNYFSVMYQKKLKKEGDDGGEGEEETGKKKGSSAKHLLLSELDDWMSDDDSEKEDGEEEEEEDDNPKKKKKNKIQAKGRTQQGGKKKKNLEGDSDEDCFEESDEYDDGAEHDYISSDSSDSEAENDEIVRKELAGVDQADALKKLLDSDEEEEEEKKDKEKQGEDEEKAKEGEEKEEKDKKKKKKKKKKEKKTDTVKEGSDAKSSDSSDNEDRGKKRKREKDTEGREGSSRGEDGGGGSSSSKKRMKGGPGEQIARKQKADAAGSSHPASPIISPANDCGVTEEAIRRYLMRKPMTTTEILHKFKCKKTGLNSERLVLAIAQILKRINPTKQMVKGKMYLSIKQ</sequence>
<feature type="compositionally biased region" description="Acidic residues" evidence="9">
    <location>
        <begin position="210"/>
        <end position="233"/>
    </location>
</feature>
<feature type="compositionally biased region" description="Acidic residues" evidence="9">
    <location>
        <begin position="261"/>
        <end position="276"/>
    </location>
</feature>
<dbReference type="SUPFAM" id="SSF50916">
    <property type="entry name" value="Rap30/74 interaction domains"/>
    <property type="match status" value="1"/>
</dbReference>
<dbReference type="Proteomes" id="UP001292094">
    <property type="component" value="Unassembled WGS sequence"/>
</dbReference>
<name>A0AAE1PMZ7_9EUCA</name>
<feature type="region of interest" description="Disordered" evidence="9">
    <location>
        <begin position="182"/>
        <end position="446"/>
    </location>
</feature>
<dbReference type="AlphaFoldDB" id="A0AAE1PMZ7"/>
<evidence type="ECO:0000313" key="10">
    <source>
        <dbReference type="EMBL" id="KAK4311338.1"/>
    </source>
</evidence>
<dbReference type="GO" id="GO:0016251">
    <property type="term" value="F:RNA polymerase II general transcription initiation factor activity"/>
    <property type="evidence" value="ECO:0007669"/>
    <property type="project" value="TreeGrafter"/>
</dbReference>
<accession>A0AAE1PMZ7</accession>
<keyword evidence="3 8" id="KW-0805">Transcription regulation</keyword>
<proteinExistence type="inferred from homology"/>
<evidence type="ECO:0000256" key="6">
    <source>
        <dbReference type="ARBA" id="ARBA00023242"/>
    </source>
</evidence>
<comment type="subcellular location">
    <subcellularLocation>
        <location evidence="1 8">Nucleus</location>
    </subcellularLocation>
</comment>
<evidence type="ECO:0000256" key="3">
    <source>
        <dbReference type="ARBA" id="ARBA00023015"/>
    </source>
</evidence>
<evidence type="ECO:0000256" key="8">
    <source>
        <dbReference type="RuleBase" id="RU366044"/>
    </source>
</evidence>
<feature type="compositionally biased region" description="Basic residues" evidence="9">
    <location>
        <begin position="236"/>
        <end position="245"/>
    </location>
</feature>
<keyword evidence="5 8" id="KW-0804">Transcription</keyword>
<keyword evidence="4 8" id="KW-0238">DNA-binding</keyword>
<evidence type="ECO:0000313" key="11">
    <source>
        <dbReference type="Proteomes" id="UP001292094"/>
    </source>
</evidence>
<feature type="compositionally biased region" description="Basic and acidic residues" evidence="9">
    <location>
        <begin position="360"/>
        <end position="403"/>
    </location>
</feature>
<feature type="compositionally biased region" description="Low complexity" evidence="9">
    <location>
        <begin position="431"/>
        <end position="445"/>
    </location>
</feature>
<evidence type="ECO:0000256" key="5">
    <source>
        <dbReference type="ARBA" id="ARBA00023163"/>
    </source>
</evidence>